<dbReference type="Proteomes" id="UP000076947">
    <property type="component" value="Unassembled WGS sequence"/>
</dbReference>
<evidence type="ECO:0000256" key="3">
    <source>
        <dbReference type="ARBA" id="ARBA00022692"/>
    </source>
</evidence>
<feature type="transmembrane region" description="Helical" evidence="6">
    <location>
        <begin position="202"/>
        <end position="226"/>
    </location>
</feature>
<accession>A0A110A902</accession>
<evidence type="ECO:0000313" key="9">
    <source>
        <dbReference type="Proteomes" id="UP000076947"/>
    </source>
</evidence>
<keyword evidence="3 6" id="KW-0812">Transmembrane</keyword>
<comment type="subcellular location">
    <subcellularLocation>
        <location evidence="6">Cell membrane</location>
        <topology evidence="6">Multi-pass membrane protein</topology>
    </subcellularLocation>
    <subcellularLocation>
        <location evidence="1">Membrane</location>
        <topology evidence="1">Multi-pass membrane protein</topology>
    </subcellularLocation>
</comment>
<dbReference type="AlphaFoldDB" id="A0A110A902"/>
<evidence type="ECO:0000256" key="5">
    <source>
        <dbReference type="ARBA" id="ARBA00023136"/>
    </source>
</evidence>
<dbReference type="OrthoDB" id="45564at2"/>
<evidence type="ECO:0000256" key="6">
    <source>
        <dbReference type="RuleBase" id="RU363041"/>
    </source>
</evidence>
<evidence type="ECO:0000256" key="2">
    <source>
        <dbReference type="ARBA" id="ARBA00009142"/>
    </source>
</evidence>
<dbReference type="STRING" id="1705.CA21670_09415"/>
<evidence type="ECO:0000256" key="1">
    <source>
        <dbReference type="ARBA" id="ARBA00004141"/>
    </source>
</evidence>
<organism evidence="8 9">
    <name type="scientific">Corynebacterium stationis</name>
    <dbReference type="NCBI Taxonomy" id="1705"/>
    <lineage>
        <taxon>Bacteria</taxon>
        <taxon>Bacillati</taxon>
        <taxon>Actinomycetota</taxon>
        <taxon>Actinomycetes</taxon>
        <taxon>Mycobacteriales</taxon>
        <taxon>Corynebacteriaceae</taxon>
        <taxon>Corynebacterium</taxon>
    </lineage>
</organism>
<keyword evidence="6" id="KW-1003">Cell membrane</keyword>
<dbReference type="PANTHER" id="PTHR43701:SF12">
    <property type="entry name" value="MEMBRANE TRANSPORTER PROTEIN YTNM-RELATED"/>
    <property type="match status" value="1"/>
</dbReference>
<feature type="region of interest" description="Disordered" evidence="7">
    <location>
        <begin position="297"/>
        <end position="318"/>
    </location>
</feature>
<protein>
    <recommendedName>
        <fullName evidence="6">Probable membrane transporter protein</fullName>
    </recommendedName>
</protein>
<proteinExistence type="inferred from homology"/>
<keyword evidence="9" id="KW-1185">Reference proteome</keyword>
<feature type="transmembrane region" description="Helical" evidence="6">
    <location>
        <begin position="233"/>
        <end position="249"/>
    </location>
</feature>
<dbReference type="GO" id="GO:0005886">
    <property type="term" value="C:plasma membrane"/>
    <property type="evidence" value="ECO:0007669"/>
    <property type="project" value="UniProtKB-SubCell"/>
</dbReference>
<comment type="similarity">
    <text evidence="2 6">Belongs to the 4-toluene sulfonate uptake permease (TSUP) (TC 2.A.102) family.</text>
</comment>
<dbReference type="PANTHER" id="PTHR43701">
    <property type="entry name" value="MEMBRANE TRANSPORTER PROTEIN MJ0441-RELATED"/>
    <property type="match status" value="1"/>
</dbReference>
<feature type="transmembrane region" description="Helical" evidence="6">
    <location>
        <begin position="99"/>
        <end position="117"/>
    </location>
</feature>
<comment type="caution">
    <text evidence="8">The sequence shown here is derived from an EMBL/GenBank/DDBJ whole genome shotgun (WGS) entry which is preliminary data.</text>
</comment>
<gene>
    <name evidence="8" type="ORF">AYJ05_02050</name>
</gene>
<feature type="transmembrane region" description="Helical" evidence="6">
    <location>
        <begin position="261"/>
        <end position="280"/>
    </location>
</feature>
<evidence type="ECO:0000313" key="8">
    <source>
        <dbReference type="EMBL" id="OAH32482.1"/>
    </source>
</evidence>
<evidence type="ECO:0000256" key="4">
    <source>
        <dbReference type="ARBA" id="ARBA00022989"/>
    </source>
</evidence>
<keyword evidence="5 6" id="KW-0472">Membrane</keyword>
<dbReference type="EMBL" id="LSTQ01000001">
    <property type="protein sequence ID" value="OAH32482.1"/>
    <property type="molecule type" value="Genomic_DNA"/>
</dbReference>
<dbReference type="InterPro" id="IPR002781">
    <property type="entry name" value="TM_pro_TauE-like"/>
</dbReference>
<feature type="transmembrane region" description="Helical" evidence="6">
    <location>
        <begin position="175"/>
        <end position="196"/>
    </location>
</feature>
<dbReference type="InterPro" id="IPR051598">
    <property type="entry name" value="TSUP/Inactive_protease-like"/>
</dbReference>
<evidence type="ECO:0000256" key="7">
    <source>
        <dbReference type="SAM" id="MobiDB-lite"/>
    </source>
</evidence>
<feature type="compositionally biased region" description="Basic and acidic residues" evidence="7">
    <location>
        <begin position="309"/>
        <end position="318"/>
    </location>
</feature>
<keyword evidence="4 6" id="KW-1133">Transmembrane helix</keyword>
<reference evidence="9" key="1">
    <citation type="submission" date="2016-02" db="EMBL/GenBank/DDBJ databases">
        <authorList>
            <person name="Kaur G."/>
            <person name="Nair G.R."/>
            <person name="Mayilraj S."/>
        </authorList>
    </citation>
    <scope>NUCLEOTIDE SEQUENCE [LARGE SCALE GENOMIC DNA]</scope>
    <source>
        <strain evidence="9">GA-15</strain>
    </source>
</reference>
<feature type="transmembrane region" description="Helical" evidence="6">
    <location>
        <begin position="73"/>
        <end position="93"/>
    </location>
</feature>
<feature type="transmembrane region" description="Helical" evidence="6">
    <location>
        <begin position="43"/>
        <end position="61"/>
    </location>
</feature>
<name>A0A110A902_9CORY</name>
<sequence>MPTLIFIAIAGFAAQLVDGGIGMGFGVTSTTLLIFLAGLGPAQASAVVHAAELGTTLVSGFSHWRFGNVDWKIVFSLAIPGGIAAFVGATLLSNLSMEAAQPITSGILLLIAINLIWRFSRGHIKRTISNKPHAKPFLVVLGSVGGMVDATGGGGWGPVTTSTLLAAGKEKPSRIVGTVSAAEFLVTLGATIGFAFGLWEDIVAHLGAIVAMLIGGSIAAPIAAWLISRLNPIVLGGFVGTAIAALNVSNVYEGLGFAPSTFWVVVIHGAIIAVGIGATIRGHLKSRAQRAAEKAAEAQSAEAVQETTIRAHEEAKTG</sequence>
<dbReference type="Pfam" id="PF01925">
    <property type="entry name" value="TauE"/>
    <property type="match status" value="1"/>
</dbReference>
<dbReference type="RefSeq" id="WP_066795706.1">
    <property type="nucleotide sequence ID" value="NZ_CP014279.1"/>
</dbReference>